<dbReference type="PANTHER" id="PTHR33164:SF99">
    <property type="entry name" value="MARR FAMILY REGULATORY PROTEIN"/>
    <property type="match status" value="1"/>
</dbReference>
<dbReference type="PROSITE" id="PS50995">
    <property type="entry name" value="HTH_MARR_2"/>
    <property type="match status" value="1"/>
</dbReference>
<dbReference type="InterPro" id="IPR000835">
    <property type="entry name" value="HTH_MarR-typ"/>
</dbReference>
<gene>
    <name evidence="2" type="ORF">NRB20_51420</name>
</gene>
<proteinExistence type="predicted"/>
<dbReference type="InterPro" id="IPR036390">
    <property type="entry name" value="WH_DNA-bd_sf"/>
</dbReference>
<comment type="caution">
    <text evidence="2">The sequence shown here is derived from an EMBL/GenBank/DDBJ whole genome shotgun (WGS) entry which is preliminary data.</text>
</comment>
<protein>
    <recommendedName>
        <fullName evidence="1">HTH marR-type domain-containing protein</fullName>
    </recommendedName>
</protein>
<dbReference type="EMBL" id="WEGK01000012">
    <property type="protein sequence ID" value="MQY22029.1"/>
    <property type="molecule type" value="Genomic_DNA"/>
</dbReference>
<dbReference type="Gene3D" id="1.10.10.10">
    <property type="entry name" value="Winged helix-like DNA-binding domain superfamily/Winged helix DNA-binding domain"/>
    <property type="match status" value="1"/>
</dbReference>
<dbReference type="SMART" id="SM00347">
    <property type="entry name" value="HTH_MARR"/>
    <property type="match status" value="1"/>
</dbReference>
<dbReference type="Pfam" id="PF12802">
    <property type="entry name" value="MarR_2"/>
    <property type="match status" value="1"/>
</dbReference>
<sequence>MAESSELRADQVQAWRAYLEGSVRLETCVDAALRASSGLSLIDYHLLLLLREAPQQRLRMSELADRMVFSRSRITYQVNSMIKRGLLTREPAPGDGRGYRAVLTATGLETFLAAAPGHARTVRELFLDELTEDELACLGKIFTRTRARLERAENAAAAERG</sequence>
<accession>A0A7K0D8V6</accession>
<dbReference type="SUPFAM" id="SSF46785">
    <property type="entry name" value="Winged helix' DNA-binding domain"/>
    <property type="match status" value="1"/>
</dbReference>
<dbReference type="Proteomes" id="UP000438448">
    <property type="component" value="Unassembled WGS sequence"/>
</dbReference>
<reference evidence="2 3" key="1">
    <citation type="submission" date="2019-10" db="EMBL/GenBank/DDBJ databases">
        <title>Nocardia macrotermitis sp. nov. and Nocardia aurantia sp. nov., isolated from the gut of fungus growing-termite Macrotermes natalensis.</title>
        <authorList>
            <person name="Benndorf R."/>
            <person name="Schwitalla J."/>
            <person name="Martin K."/>
            <person name="De Beer W."/>
            <person name="Kaster A.-K."/>
            <person name="Vollmers J."/>
            <person name="Poulsen M."/>
            <person name="Beemelmanns C."/>
        </authorList>
    </citation>
    <scope>NUCLEOTIDE SEQUENCE [LARGE SCALE GENOMIC DNA]</scope>
    <source>
        <strain evidence="2 3">RB20</strain>
    </source>
</reference>
<dbReference type="AlphaFoldDB" id="A0A7K0D8V6"/>
<evidence type="ECO:0000313" key="2">
    <source>
        <dbReference type="EMBL" id="MQY22029.1"/>
    </source>
</evidence>
<dbReference type="PANTHER" id="PTHR33164">
    <property type="entry name" value="TRANSCRIPTIONAL REGULATOR, MARR FAMILY"/>
    <property type="match status" value="1"/>
</dbReference>
<dbReference type="GO" id="GO:0006950">
    <property type="term" value="P:response to stress"/>
    <property type="evidence" value="ECO:0007669"/>
    <property type="project" value="TreeGrafter"/>
</dbReference>
<name>A0A7K0D8V6_9NOCA</name>
<dbReference type="OrthoDB" id="8635520at2"/>
<dbReference type="GO" id="GO:0003700">
    <property type="term" value="F:DNA-binding transcription factor activity"/>
    <property type="evidence" value="ECO:0007669"/>
    <property type="project" value="InterPro"/>
</dbReference>
<dbReference type="InterPro" id="IPR036388">
    <property type="entry name" value="WH-like_DNA-bd_sf"/>
</dbReference>
<feature type="domain" description="HTH marR-type" evidence="1">
    <location>
        <begin position="4"/>
        <end position="147"/>
    </location>
</feature>
<evidence type="ECO:0000313" key="3">
    <source>
        <dbReference type="Proteomes" id="UP000438448"/>
    </source>
</evidence>
<dbReference type="RefSeq" id="WP_153413306.1">
    <property type="nucleotide sequence ID" value="NZ_WEGK01000012.1"/>
</dbReference>
<keyword evidence="3" id="KW-1185">Reference proteome</keyword>
<evidence type="ECO:0000259" key="1">
    <source>
        <dbReference type="PROSITE" id="PS50995"/>
    </source>
</evidence>
<dbReference type="InterPro" id="IPR039422">
    <property type="entry name" value="MarR/SlyA-like"/>
</dbReference>
<organism evidence="2 3">
    <name type="scientific">Nocardia macrotermitis</name>
    <dbReference type="NCBI Taxonomy" id="2585198"/>
    <lineage>
        <taxon>Bacteria</taxon>
        <taxon>Bacillati</taxon>
        <taxon>Actinomycetota</taxon>
        <taxon>Actinomycetes</taxon>
        <taxon>Mycobacteriales</taxon>
        <taxon>Nocardiaceae</taxon>
        <taxon>Nocardia</taxon>
    </lineage>
</organism>